<dbReference type="Pfam" id="PF00176">
    <property type="entry name" value="SNF2-rel_dom"/>
    <property type="match status" value="1"/>
</dbReference>
<keyword evidence="4" id="KW-0067">ATP-binding</keyword>
<evidence type="ECO:0000256" key="3">
    <source>
        <dbReference type="ARBA" id="ARBA00022806"/>
    </source>
</evidence>
<keyword evidence="2" id="KW-0378">Hydrolase</keyword>
<dbReference type="GO" id="GO:0005524">
    <property type="term" value="F:ATP binding"/>
    <property type="evidence" value="ECO:0007669"/>
    <property type="project" value="UniProtKB-KW"/>
</dbReference>
<dbReference type="GO" id="GO:0008094">
    <property type="term" value="F:ATP-dependent activity, acting on DNA"/>
    <property type="evidence" value="ECO:0007669"/>
    <property type="project" value="TreeGrafter"/>
</dbReference>
<dbReference type="GO" id="GO:0006281">
    <property type="term" value="P:DNA repair"/>
    <property type="evidence" value="ECO:0007669"/>
    <property type="project" value="TreeGrafter"/>
</dbReference>
<feature type="domain" description="SNF2 N-terminal" evidence="5">
    <location>
        <begin position="97"/>
        <end position="301"/>
    </location>
</feature>
<reference evidence="6 7" key="1">
    <citation type="journal article" date="2016" name="Sci. Rep.">
        <title>The Dendrobium catenatum Lindl. genome sequence provides insights into polysaccharide synthase, floral development and adaptive evolution.</title>
        <authorList>
            <person name="Zhang G.Q."/>
            <person name="Xu Q."/>
            <person name="Bian C."/>
            <person name="Tsai W.C."/>
            <person name="Yeh C.M."/>
            <person name="Liu K.W."/>
            <person name="Yoshida K."/>
            <person name="Zhang L.S."/>
            <person name="Chang S.B."/>
            <person name="Chen F."/>
            <person name="Shi Y."/>
            <person name="Su Y.Y."/>
            <person name="Zhang Y.Q."/>
            <person name="Chen L.J."/>
            <person name="Yin Y."/>
            <person name="Lin M."/>
            <person name="Huang H."/>
            <person name="Deng H."/>
            <person name="Wang Z.W."/>
            <person name="Zhu S.L."/>
            <person name="Zhao X."/>
            <person name="Deng C."/>
            <person name="Niu S.C."/>
            <person name="Huang J."/>
            <person name="Wang M."/>
            <person name="Liu G.H."/>
            <person name="Yang H.J."/>
            <person name="Xiao X.J."/>
            <person name="Hsiao Y.Y."/>
            <person name="Wu W.L."/>
            <person name="Chen Y.Y."/>
            <person name="Mitsuda N."/>
            <person name="Ohme-Takagi M."/>
            <person name="Luo Y.B."/>
            <person name="Van de Peer Y."/>
            <person name="Liu Z.J."/>
        </authorList>
    </citation>
    <scope>NUCLEOTIDE SEQUENCE [LARGE SCALE GENOMIC DNA]</scope>
    <source>
        <tissue evidence="6">The whole plant</tissue>
    </source>
</reference>
<reference evidence="6 7" key="2">
    <citation type="journal article" date="2017" name="Nature">
        <title>The Apostasia genome and the evolution of orchids.</title>
        <authorList>
            <person name="Zhang G.Q."/>
            <person name="Liu K.W."/>
            <person name="Li Z."/>
            <person name="Lohaus R."/>
            <person name="Hsiao Y.Y."/>
            <person name="Niu S.C."/>
            <person name="Wang J.Y."/>
            <person name="Lin Y.C."/>
            <person name="Xu Q."/>
            <person name="Chen L.J."/>
            <person name="Yoshida K."/>
            <person name="Fujiwara S."/>
            <person name="Wang Z.W."/>
            <person name="Zhang Y.Q."/>
            <person name="Mitsuda N."/>
            <person name="Wang M."/>
            <person name="Liu G.H."/>
            <person name="Pecoraro L."/>
            <person name="Huang H.X."/>
            <person name="Xiao X.J."/>
            <person name="Lin M."/>
            <person name="Wu X.Y."/>
            <person name="Wu W.L."/>
            <person name="Chen Y.Y."/>
            <person name="Chang S.B."/>
            <person name="Sakamoto S."/>
            <person name="Ohme-Takagi M."/>
            <person name="Yagi M."/>
            <person name="Zeng S.J."/>
            <person name="Shen C.Y."/>
            <person name="Yeh C.M."/>
            <person name="Luo Y.B."/>
            <person name="Tsai W.C."/>
            <person name="Van de Peer Y."/>
            <person name="Liu Z.J."/>
        </authorList>
    </citation>
    <scope>NUCLEOTIDE SEQUENCE [LARGE SCALE GENOMIC DNA]</scope>
    <source>
        <tissue evidence="6">The whole plant</tissue>
    </source>
</reference>
<keyword evidence="3" id="KW-0347">Helicase</keyword>
<evidence type="ECO:0000313" key="7">
    <source>
        <dbReference type="Proteomes" id="UP000233837"/>
    </source>
</evidence>
<dbReference type="EMBL" id="KZ502598">
    <property type="protein sequence ID" value="PKU75433.1"/>
    <property type="molecule type" value="Genomic_DNA"/>
</dbReference>
<dbReference type="PANTHER" id="PTHR45626:SF17">
    <property type="entry name" value="HELICASE-LIKE TRANSCRIPTION FACTOR"/>
    <property type="match status" value="1"/>
</dbReference>
<evidence type="ECO:0000313" key="6">
    <source>
        <dbReference type="EMBL" id="PKU75433.1"/>
    </source>
</evidence>
<dbReference type="GO" id="GO:0016787">
    <property type="term" value="F:hydrolase activity"/>
    <property type="evidence" value="ECO:0007669"/>
    <property type="project" value="UniProtKB-KW"/>
</dbReference>
<dbReference type="SUPFAM" id="SSF52540">
    <property type="entry name" value="P-loop containing nucleoside triphosphate hydrolases"/>
    <property type="match status" value="1"/>
</dbReference>
<dbReference type="InterPro" id="IPR000330">
    <property type="entry name" value="SNF2_N"/>
</dbReference>
<protein>
    <submittedName>
        <fullName evidence="6">SWI/SNF-related matrix-associated actin-dependent regulator of chromatin subfamily A member 3-like 1</fullName>
    </submittedName>
</protein>
<keyword evidence="1" id="KW-0547">Nucleotide-binding</keyword>
<dbReference type="Proteomes" id="UP000233837">
    <property type="component" value="Unassembled WGS sequence"/>
</dbReference>
<dbReference type="InterPro" id="IPR027417">
    <property type="entry name" value="P-loop_NTPase"/>
</dbReference>
<dbReference type="STRING" id="906689.A0A2I0WID6"/>
<evidence type="ECO:0000256" key="1">
    <source>
        <dbReference type="ARBA" id="ARBA00022741"/>
    </source>
</evidence>
<name>A0A2I0WID6_9ASPA</name>
<proteinExistence type="predicted"/>
<dbReference type="GO" id="GO:0005634">
    <property type="term" value="C:nucleus"/>
    <property type="evidence" value="ECO:0007669"/>
    <property type="project" value="TreeGrafter"/>
</dbReference>
<keyword evidence="7" id="KW-1185">Reference proteome</keyword>
<dbReference type="GO" id="GO:0004386">
    <property type="term" value="F:helicase activity"/>
    <property type="evidence" value="ECO:0007669"/>
    <property type="project" value="UniProtKB-KW"/>
</dbReference>
<accession>A0A2I0WID6</accession>
<dbReference type="InterPro" id="IPR050628">
    <property type="entry name" value="SNF2_RAD54_helicase_TF"/>
</dbReference>
<evidence type="ECO:0000256" key="2">
    <source>
        <dbReference type="ARBA" id="ARBA00022801"/>
    </source>
</evidence>
<dbReference type="Gene3D" id="3.40.50.10810">
    <property type="entry name" value="Tandem AAA-ATPase domain"/>
    <property type="match status" value="2"/>
</dbReference>
<gene>
    <name evidence="6" type="ORF">MA16_Dca019699</name>
</gene>
<dbReference type="AlphaFoldDB" id="A0A2I0WID6"/>
<dbReference type="PANTHER" id="PTHR45626">
    <property type="entry name" value="TRANSCRIPTION TERMINATION FACTOR 2-RELATED"/>
    <property type="match status" value="1"/>
</dbReference>
<evidence type="ECO:0000259" key="5">
    <source>
        <dbReference type="Pfam" id="PF00176"/>
    </source>
</evidence>
<evidence type="ECO:0000256" key="4">
    <source>
        <dbReference type="ARBA" id="ARBA00022840"/>
    </source>
</evidence>
<organism evidence="6 7">
    <name type="scientific">Dendrobium catenatum</name>
    <dbReference type="NCBI Taxonomy" id="906689"/>
    <lineage>
        <taxon>Eukaryota</taxon>
        <taxon>Viridiplantae</taxon>
        <taxon>Streptophyta</taxon>
        <taxon>Embryophyta</taxon>
        <taxon>Tracheophyta</taxon>
        <taxon>Spermatophyta</taxon>
        <taxon>Magnoliopsida</taxon>
        <taxon>Liliopsida</taxon>
        <taxon>Asparagales</taxon>
        <taxon>Orchidaceae</taxon>
        <taxon>Epidendroideae</taxon>
        <taxon>Malaxideae</taxon>
        <taxon>Dendrobiinae</taxon>
        <taxon>Dendrobium</taxon>
    </lineage>
</organism>
<dbReference type="InterPro" id="IPR038718">
    <property type="entry name" value="SNF2-like_sf"/>
</dbReference>
<sequence>MAEVPIVFPTKFIFFAFSDAIPTVQCAIEDGSLHLFTPNDHEFGLSESVIVNESTSTNVSKERRRVDEIFALVGKEGKGIELLEPPKVVILTELFPHQKEGLGWLVHRENSQDLPLFWKEKNGAFLKVLRNHLTNDRLEPLKGGIFGDDMGLGKTLTLLSLIASNKLVSSVSYTLVDDVGTSRARKHKSGNKRVVSSRKKHKIDVDDYNGGFLDRKYKVSSPKTTLVVCPSLVLTTWIAQLEQHTRPGSLQVYLYHAEHKKEVDLLLSHDIVLTAYKTLALEFSSSHSPLKEIEWLRVILD</sequence>